<protein>
    <recommendedName>
        <fullName evidence="5">Ribulose-phosphate 3-epimerase</fullName>
    </recommendedName>
</protein>
<dbReference type="GO" id="GO:0005975">
    <property type="term" value="P:carbohydrate metabolic process"/>
    <property type="evidence" value="ECO:0007669"/>
    <property type="project" value="InterPro"/>
</dbReference>
<dbReference type="Proteomes" id="UP000230179">
    <property type="component" value="Unassembled WGS sequence"/>
</dbReference>
<dbReference type="AlphaFoldDB" id="A0A2H0UCH7"/>
<sequence length="239" mass="26216">MRLLVPAVIPASYRELIDALAYIDQIPSRRVQVDFVDGSFASPASWPFNVPGADLHDHVGQGIFLPRLDRVKYEADLLCKEPEKIVADLINFGFVRLTLHAEATDDVSGLIARMRHLVGAEANFIASLVSIGLSINLDTPVDVLDKHFDEVEYVQFMGVKIIGRQGEPFDPRVIEKVRAFRKAHPTAYIQVDGGVSLENAKDLVEAGVSRLIVGSAIMHATDLQKTAAAFEGLRTPFGV</sequence>
<keyword evidence="1" id="KW-0479">Metal-binding</keyword>
<dbReference type="PANTHER" id="PTHR11749">
    <property type="entry name" value="RIBULOSE-5-PHOSPHATE-3-EPIMERASE"/>
    <property type="match status" value="1"/>
</dbReference>
<dbReference type="Gene3D" id="3.20.20.70">
    <property type="entry name" value="Aldolase class I"/>
    <property type="match status" value="1"/>
</dbReference>
<dbReference type="GO" id="GO:0016857">
    <property type="term" value="F:racemase and epimerase activity, acting on carbohydrates and derivatives"/>
    <property type="evidence" value="ECO:0007669"/>
    <property type="project" value="InterPro"/>
</dbReference>
<evidence type="ECO:0000256" key="2">
    <source>
        <dbReference type="ARBA" id="ARBA00023235"/>
    </source>
</evidence>
<dbReference type="GO" id="GO:0046872">
    <property type="term" value="F:metal ion binding"/>
    <property type="evidence" value="ECO:0007669"/>
    <property type="project" value="UniProtKB-KW"/>
</dbReference>
<comment type="caution">
    <text evidence="3">The sequence shown here is derived from an EMBL/GenBank/DDBJ whole genome shotgun (WGS) entry which is preliminary data.</text>
</comment>
<proteinExistence type="predicted"/>
<keyword evidence="2" id="KW-0413">Isomerase</keyword>
<dbReference type="SUPFAM" id="SSF51366">
    <property type="entry name" value="Ribulose-phoshate binding barrel"/>
    <property type="match status" value="1"/>
</dbReference>
<dbReference type="Pfam" id="PF00834">
    <property type="entry name" value="Ribul_P_3_epim"/>
    <property type="match status" value="1"/>
</dbReference>
<evidence type="ECO:0000313" key="3">
    <source>
        <dbReference type="EMBL" id="PIR83475.1"/>
    </source>
</evidence>
<dbReference type="InterPro" id="IPR013785">
    <property type="entry name" value="Aldolase_TIM"/>
</dbReference>
<organism evidence="3 4">
    <name type="scientific">Candidatus Kaiserbacteria bacterium CG10_big_fil_rev_8_21_14_0_10_56_12</name>
    <dbReference type="NCBI Taxonomy" id="1974611"/>
    <lineage>
        <taxon>Bacteria</taxon>
        <taxon>Candidatus Kaiseribacteriota</taxon>
    </lineage>
</organism>
<dbReference type="InterPro" id="IPR000056">
    <property type="entry name" value="Ribul_P_3_epim-like"/>
</dbReference>
<name>A0A2H0UCH7_9BACT</name>
<gene>
    <name evidence="3" type="ORF">COU19_00020</name>
</gene>
<evidence type="ECO:0008006" key="5">
    <source>
        <dbReference type="Google" id="ProtNLM"/>
    </source>
</evidence>
<reference evidence="4" key="1">
    <citation type="submission" date="2017-09" db="EMBL/GenBank/DDBJ databases">
        <title>Depth-based differentiation of microbial function through sediment-hosted aquifers and enrichment of novel symbionts in the deep terrestrial subsurface.</title>
        <authorList>
            <person name="Probst A.J."/>
            <person name="Ladd B."/>
            <person name="Jarett J.K."/>
            <person name="Geller-Mcgrath D.E."/>
            <person name="Sieber C.M.K."/>
            <person name="Emerson J.B."/>
            <person name="Anantharaman K."/>
            <person name="Thomas B.C."/>
            <person name="Malmstrom R."/>
            <person name="Stieglmeier M."/>
            <person name="Klingl A."/>
            <person name="Woyke T."/>
            <person name="Ryan C.M."/>
            <person name="Banfield J.F."/>
        </authorList>
    </citation>
    <scope>NUCLEOTIDE SEQUENCE [LARGE SCALE GENOMIC DNA]</scope>
</reference>
<evidence type="ECO:0000256" key="1">
    <source>
        <dbReference type="ARBA" id="ARBA00022723"/>
    </source>
</evidence>
<evidence type="ECO:0000313" key="4">
    <source>
        <dbReference type="Proteomes" id="UP000230179"/>
    </source>
</evidence>
<dbReference type="EMBL" id="PFBL01000001">
    <property type="protein sequence ID" value="PIR83475.1"/>
    <property type="molecule type" value="Genomic_DNA"/>
</dbReference>
<dbReference type="InterPro" id="IPR011060">
    <property type="entry name" value="RibuloseP-bd_barrel"/>
</dbReference>
<accession>A0A2H0UCH7</accession>